<sequence length="89" mass="9761">MGASTTSAVQRKDLLQPLPEAERTCWNSFGSGRPRSTLQHARSSSSPALQLTTYRDGRRFVGFAFGLILSELLLFPACFFLCADCSEGE</sequence>
<keyword evidence="1" id="KW-0472">Membrane</keyword>
<protein>
    <submittedName>
        <fullName evidence="2">Uncharacterized protein</fullName>
    </submittedName>
</protein>
<proteinExistence type="predicted"/>
<reference evidence="2 3" key="1">
    <citation type="journal article" date="2020" name="Nat. Food">
        <title>A phased Vanilla planifolia genome enables genetic improvement of flavour and production.</title>
        <authorList>
            <person name="Hasing T."/>
            <person name="Tang H."/>
            <person name="Brym M."/>
            <person name="Khazi F."/>
            <person name="Huang T."/>
            <person name="Chambers A.H."/>
        </authorList>
    </citation>
    <scope>NUCLEOTIDE SEQUENCE [LARGE SCALE GENOMIC DNA]</scope>
    <source>
        <tissue evidence="2">Leaf</tissue>
    </source>
</reference>
<keyword evidence="1" id="KW-0812">Transmembrane</keyword>
<dbReference type="AlphaFoldDB" id="A0A835UHM4"/>
<keyword evidence="1" id="KW-1133">Transmembrane helix</keyword>
<gene>
    <name evidence="2" type="ORF">HPP92_020468</name>
</gene>
<organism evidence="2 3">
    <name type="scientific">Vanilla planifolia</name>
    <name type="common">Vanilla</name>
    <dbReference type="NCBI Taxonomy" id="51239"/>
    <lineage>
        <taxon>Eukaryota</taxon>
        <taxon>Viridiplantae</taxon>
        <taxon>Streptophyta</taxon>
        <taxon>Embryophyta</taxon>
        <taxon>Tracheophyta</taxon>
        <taxon>Spermatophyta</taxon>
        <taxon>Magnoliopsida</taxon>
        <taxon>Liliopsida</taxon>
        <taxon>Asparagales</taxon>
        <taxon>Orchidaceae</taxon>
        <taxon>Vanilloideae</taxon>
        <taxon>Vanilleae</taxon>
        <taxon>Vanilla</taxon>
    </lineage>
</organism>
<dbReference type="EMBL" id="JADCNM010000011">
    <property type="protein sequence ID" value="KAG0461992.1"/>
    <property type="molecule type" value="Genomic_DNA"/>
</dbReference>
<feature type="transmembrane region" description="Helical" evidence="1">
    <location>
        <begin position="60"/>
        <end position="83"/>
    </location>
</feature>
<evidence type="ECO:0000256" key="1">
    <source>
        <dbReference type="SAM" id="Phobius"/>
    </source>
</evidence>
<evidence type="ECO:0000313" key="3">
    <source>
        <dbReference type="Proteomes" id="UP000639772"/>
    </source>
</evidence>
<comment type="caution">
    <text evidence="2">The sequence shown here is derived from an EMBL/GenBank/DDBJ whole genome shotgun (WGS) entry which is preliminary data.</text>
</comment>
<name>A0A835UHM4_VANPL</name>
<accession>A0A835UHM4</accession>
<dbReference type="Proteomes" id="UP000639772">
    <property type="component" value="Chromosome 11"/>
</dbReference>
<evidence type="ECO:0000313" key="2">
    <source>
        <dbReference type="EMBL" id="KAG0461992.1"/>
    </source>
</evidence>